<dbReference type="AlphaFoldDB" id="A0A9Q0AMV0"/>
<dbReference type="Proteomes" id="UP000829685">
    <property type="component" value="Unassembled WGS sequence"/>
</dbReference>
<organism evidence="2 3">
    <name type="scientific">Neoarthrinium moseri</name>
    <dbReference type="NCBI Taxonomy" id="1658444"/>
    <lineage>
        <taxon>Eukaryota</taxon>
        <taxon>Fungi</taxon>
        <taxon>Dikarya</taxon>
        <taxon>Ascomycota</taxon>
        <taxon>Pezizomycotina</taxon>
        <taxon>Sordariomycetes</taxon>
        <taxon>Xylariomycetidae</taxon>
        <taxon>Amphisphaeriales</taxon>
        <taxon>Apiosporaceae</taxon>
        <taxon>Neoarthrinium</taxon>
    </lineage>
</organism>
<gene>
    <name evidence="2" type="ORF">JX265_007755</name>
</gene>
<protein>
    <recommendedName>
        <fullName evidence="4">Small secreted protein</fullName>
    </recommendedName>
</protein>
<evidence type="ECO:0000313" key="2">
    <source>
        <dbReference type="EMBL" id="KAI1866454.1"/>
    </source>
</evidence>
<reference evidence="2" key="1">
    <citation type="submission" date="2021-03" db="EMBL/GenBank/DDBJ databases">
        <title>Revisited historic fungal species revealed as producer of novel bioactive compounds through whole genome sequencing and comparative genomics.</title>
        <authorList>
            <person name="Vignolle G.A."/>
            <person name="Hochenegger N."/>
            <person name="Mach R.L."/>
            <person name="Mach-Aigner A.R."/>
            <person name="Javad Rahimi M."/>
            <person name="Salim K.A."/>
            <person name="Chan C.M."/>
            <person name="Lim L.B.L."/>
            <person name="Cai F."/>
            <person name="Druzhinina I.S."/>
            <person name="U'Ren J.M."/>
            <person name="Derntl C."/>
        </authorList>
    </citation>
    <scope>NUCLEOTIDE SEQUENCE</scope>
    <source>
        <strain evidence="2">TUCIM 5799</strain>
    </source>
</reference>
<evidence type="ECO:0008006" key="4">
    <source>
        <dbReference type="Google" id="ProtNLM"/>
    </source>
</evidence>
<proteinExistence type="predicted"/>
<evidence type="ECO:0000313" key="3">
    <source>
        <dbReference type="Proteomes" id="UP000829685"/>
    </source>
</evidence>
<keyword evidence="1" id="KW-0732">Signal</keyword>
<comment type="caution">
    <text evidence="2">The sequence shown here is derived from an EMBL/GenBank/DDBJ whole genome shotgun (WGS) entry which is preliminary data.</text>
</comment>
<dbReference type="EMBL" id="JAFIMR010000020">
    <property type="protein sequence ID" value="KAI1866454.1"/>
    <property type="molecule type" value="Genomic_DNA"/>
</dbReference>
<feature type="signal peptide" evidence="1">
    <location>
        <begin position="1"/>
        <end position="17"/>
    </location>
</feature>
<keyword evidence="3" id="KW-1185">Reference proteome</keyword>
<feature type="chain" id="PRO_5040401703" description="Small secreted protein" evidence="1">
    <location>
        <begin position="18"/>
        <end position="145"/>
    </location>
</feature>
<accession>A0A9Q0AMV0</accession>
<name>A0A9Q0AMV0_9PEZI</name>
<sequence length="145" mass="15148">MHFTAAVSTLFAASALAAPAQPRAETKSMMAAAEWTIESLKRTCDSGDTLCSWEFGINTGAVTACSFSVSGSPASHTDLVSAATCGDFSVTTGWSDQFGADNGFTTLAVVDNVNRLIVYPAYTDKQLVNGVVVVPNQSYTPQALP</sequence>
<evidence type="ECO:0000256" key="1">
    <source>
        <dbReference type="SAM" id="SignalP"/>
    </source>
</evidence>
<dbReference type="OrthoDB" id="5352317at2759"/>